<dbReference type="EMBL" id="CAMGYJ010000010">
    <property type="protein sequence ID" value="CAI0552856.1"/>
    <property type="molecule type" value="Genomic_DNA"/>
</dbReference>
<evidence type="ECO:0000256" key="5">
    <source>
        <dbReference type="ARBA" id="ARBA00022723"/>
    </source>
</evidence>
<evidence type="ECO:0000256" key="3">
    <source>
        <dbReference type="ARBA" id="ARBA00008723"/>
    </source>
</evidence>
<gene>
    <name evidence="13" type="ORF">LITE_LOCUS46617</name>
</gene>
<dbReference type="AlphaFoldDB" id="A0AAV0R6P9"/>
<keyword evidence="5 11" id="KW-0479">Metal-binding</keyword>
<evidence type="ECO:0000256" key="6">
    <source>
        <dbReference type="ARBA" id="ARBA00022729"/>
    </source>
</evidence>
<evidence type="ECO:0000313" key="13">
    <source>
        <dbReference type="EMBL" id="CAI0552856.1"/>
    </source>
</evidence>
<dbReference type="GO" id="GO:0046872">
    <property type="term" value="F:metal ion binding"/>
    <property type="evidence" value="ECO:0007669"/>
    <property type="project" value="UniProtKB-KW"/>
</dbReference>
<keyword evidence="10 11" id="KW-0408">Iron</keyword>
<dbReference type="SUPFAM" id="SSF56300">
    <property type="entry name" value="Metallo-dependent phosphatases"/>
    <property type="match status" value="1"/>
</dbReference>
<reference evidence="13" key="1">
    <citation type="submission" date="2022-08" db="EMBL/GenBank/DDBJ databases">
        <authorList>
            <person name="Gutierrez-Valencia J."/>
        </authorList>
    </citation>
    <scope>NUCLEOTIDE SEQUENCE</scope>
</reference>
<dbReference type="InterPro" id="IPR024927">
    <property type="entry name" value="Acid_PPase"/>
</dbReference>
<protein>
    <recommendedName>
        <fullName evidence="10">Purple acid phosphatase</fullName>
        <ecNumber evidence="10">3.1.3.2</ecNumber>
    </recommendedName>
</protein>
<feature type="binding site" evidence="11">
    <location>
        <position position="236"/>
    </location>
    <ligand>
        <name>Fe cation</name>
        <dbReference type="ChEBI" id="CHEBI:24875"/>
        <label>2</label>
    </ligand>
</feature>
<evidence type="ECO:0000256" key="4">
    <source>
        <dbReference type="ARBA" id="ARBA00022525"/>
    </source>
</evidence>
<comment type="caution">
    <text evidence="13">The sequence shown here is derived from an EMBL/GenBank/DDBJ whole genome shotgun (WGS) entry which is preliminary data.</text>
</comment>
<keyword evidence="7 10" id="KW-0378">Hydrolase</keyword>
<comment type="catalytic activity">
    <reaction evidence="1 10">
        <text>a phosphate monoester + H2O = an alcohol + phosphate</text>
        <dbReference type="Rhea" id="RHEA:15017"/>
        <dbReference type="ChEBI" id="CHEBI:15377"/>
        <dbReference type="ChEBI" id="CHEBI:30879"/>
        <dbReference type="ChEBI" id="CHEBI:43474"/>
        <dbReference type="ChEBI" id="CHEBI:67140"/>
        <dbReference type="EC" id="3.1.3.2"/>
    </reaction>
</comment>
<proteinExistence type="inferred from homology"/>
<evidence type="ECO:0000256" key="1">
    <source>
        <dbReference type="ARBA" id="ARBA00000032"/>
    </source>
</evidence>
<keyword evidence="4" id="KW-0964">Secreted</keyword>
<evidence type="ECO:0000256" key="11">
    <source>
        <dbReference type="PIRSR" id="PIRSR000898-1"/>
    </source>
</evidence>
<name>A0AAV0R6P9_9ROSI</name>
<dbReference type="InterPro" id="IPR051558">
    <property type="entry name" value="Metallophosphoesterase_PAP"/>
</dbReference>
<comment type="similarity">
    <text evidence="3">Belongs to the metallophosphoesterase superfamily. Purple acid phosphatase family.</text>
</comment>
<dbReference type="GO" id="GO:0005576">
    <property type="term" value="C:extracellular region"/>
    <property type="evidence" value="ECO:0007669"/>
    <property type="project" value="UniProtKB-SubCell"/>
</dbReference>
<evidence type="ECO:0000256" key="2">
    <source>
        <dbReference type="ARBA" id="ARBA00004613"/>
    </source>
</evidence>
<dbReference type="Proteomes" id="UP001154282">
    <property type="component" value="Unassembled WGS sequence"/>
</dbReference>
<comment type="cofactor">
    <cofactor evidence="11">
        <name>Fe cation</name>
        <dbReference type="ChEBI" id="CHEBI:24875"/>
    </cofactor>
    <text evidence="11">Binds 2 iron ions per subunit.</text>
</comment>
<dbReference type="FunFam" id="3.60.21.10:FF:000027">
    <property type="entry name" value="Purple acid phosphatase"/>
    <property type="match status" value="1"/>
</dbReference>
<sequence length="353" mass="39490">MSHHHPQQRVASSRGGLSTINKMRVAVVLSVVWFMAAAAVAELPRLEHSGSKYFKAGNGDGSLAVLVVGDWGRKGAYNQTQVATQMGVTAEAVKIDFVISTGDNFYDDGLTGVHDPNFYHSFADIYTAPSLQKQWYNVLGNHDYRGNVEAQLSTTLQEKDPRWLCIRSFILDTKLAEFFFVDTTPFSDKYFTDPEDHVYDWSGLLPDRATYLSNLLADLDSALRSSKARWKIVVGHHTIKSAGHHGNTVELEAQLLPILEAHDVDLYVNGHDHCLEHISSSRTKLQFLTSGAGSKAWKGDVSSWDPKEMKFYYDGQGFMTLQISSDEVRVVYYGIDGEVLHQWSTSEMSVSRM</sequence>
<feature type="binding site" evidence="11">
    <location>
        <position position="103"/>
    </location>
    <ligand>
        <name>Fe cation</name>
        <dbReference type="ChEBI" id="CHEBI:24875"/>
        <label>1</label>
    </ligand>
</feature>
<feature type="binding site" evidence="11">
    <location>
        <position position="70"/>
    </location>
    <ligand>
        <name>Fe cation</name>
        <dbReference type="ChEBI" id="CHEBI:24875"/>
        <label>1</label>
    </ligand>
</feature>
<feature type="domain" description="Calcineurin-like phosphoesterase" evidence="12">
    <location>
        <begin position="65"/>
        <end position="274"/>
    </location>
</feature>
<feature type="binding site" evidence="11">
    <location>
        <position position="106"/>
    </location>
    <ligand>
        <name>Fe cation</name>
        <dbReference type="ChEBI" id="CHEBI:24875"/>
        <label>1</label>
    </ligand>
</feature>
<evidence type="ECO:0000256" key="9">
    <source>
        <dbReference type="ARBA" id="ARBA00023180"/>
    </source>
</evidence>
<dbReference type="InterPro" id="IPR004843">
    <property type="entry name" value="Calcineurin-like_PHP"/>
</dbReference>
<feature type="binding site" evidence="11">
    <location>
        <position position="103"/>
    </location>
    <ligand>
        <name>Fe cation</name>
        <dbReference type="ChEBI" id="CHEBI:24875"/>
        <label>2</label>
    </ligand>
</feature>
<dbReference type="Gene3D" id="3.60.21.10">
    <property type="match status" value="1"/>
</dbReference>
<evidence type="ECO:0000313" key="14">
    <source>
        <dbReference type="Proteomes" id="UP001154282"/>
    </source>
</evidence>
<feature type="binding site" evidence="11">
    <location>
        <position position="141"/>
    </location>
    <ligand>
        <name>Fe cation</name>
        <dbReference type="ChEBI" id="CHEBI:24875"/>
        <label>2</label>
    </ligand>
</feature>
<keyword evidence="14" id="KW-1185">Reference proteome</keyword>
<evidence type="ECO:0000256" key="10">
    <source>
        <dbReference type="PIRNR" id="PIRNR000898"/>
    </source>
</evidence>
<dbReference type="GO" id="GO:0003993">
    <property type="term" value="F:acid phosphatase activity"/>
    <property type="evidence" value="ECO:0007669"/>
    <property type="project" value="UniProtKB-UniRule"/>
</dbReference>
<dbReference type="PANTHER" id="PTHR10161:SF36">
    <property type="entry name" value="PURPLE ACID PHOSPHATASE 3"/>
    <property type="match status" value="1"/>
</dbReference>
<keyword evidence="9" id="KW-0325">Glycoprotein</keyword>
<evidence type="ECO:0000256" key="7">
    <source>
        <dbReference type="ARBA" id="ARBA00022801"/>
    </source>
</evidence>
<dbReference type="InterPro" id="IPR029052">
    <property type="entry name" value="Metallo-depent_PP-like"/>
</dbReference>
<organism evidence="13 14">
    <name type="scientific">Linum tenue</name>
    <dbReference type="NCBI Taxonomy" id="586396"/>
    <lineage>
        <taxon>Eukaryota</taxon>
        <taxon>Viridiplantae</taxon>
        <taxon>Streptophyta</taxon>
        <taxon>Embryophyta</taxon>
        <taxon>Tracheophyta</taxon>
        <taxon>Spermatophyta</taxon>
        <taxon>Magnoliopsida</taxon>
        <taxon>eudicotyledons</taxon>
        <taxon>Gunneridae</taxon>
        <taxon>Pentapetalae</taxon>
        <taxon>rosids</taxon>
        <taxon>fabids</taxon>
        <taxon>Malpighiales</taxon>
        <taxon>Linaceae</taxon>
        <taxon>Linum</taxon>
    </lineage>
</organism>
<feature type="binding site" evidence="11">
    <location>
        <position position="273"/>
    </location>
    <ligand>
        <name>Fe cation</name>
        <dbReference type="ChEBI" id="CHEBI:24875"/>
        <label>1</label>
    </ligand>
</feature>
<keyword evidence="8" id="KW-0862">Zinc</keyword>
<evidence type="ECO:0000256" key="8">
    <source>
        <dbReference type="ARBA" id="ARBA00022833"/>
    </source>
</evidence>
<accession>A0AAV0R6P9</accession>
<dbReference type="EC" id="3.1.3.2" evidence="10"/>
<feature type="binding site" evidence="11">
    <location>
        <position position="271"/>
    </location>
    <ligand>
        <name>Fe cation</name>
        <dbReference type="ChEBI" id="CHEBI:24875"/>
        <label>2</label>
    </ligand>
</feature>
<dbReference type="CDD" id="cd07378">
    <property type="entry name" value="MPP_ACP5"/>
    <property type="match status" value="1"/>
</dbReference>
<dbReference type="PANTHER" id="PTHR10161">
    <property type="entry name" value="TARTRATE-RESISTANT ACID PHOSPHATASE TYPE 5"/>
    <property type="match status" value="1"/>
</dbReference>
<dbReference type="PIRSF" id="PIRSF000898">
    <property type="entry name" value="Acid_Ptase_5"/>
    <property type="match status" value="1"/>
</dbReference>
<evidence type="ECO:0000259" key="12">
    <source>
        <dbReference type="Pfam" id="PF00149"/>
    </source>
</evidence>
<comment type="subcellular location">
    <subcellularLocation>
        <location evidence="2">Secreted</location>
    </subcellularLocation>
</comment>
<dbReference type="Pfam" id="PF00149">
    <property type="entry name" value="Metallophos"/>
    <property type="match status" value="1"/>
</dbReference>
<keyword evidence="6" id="KW-0732">Signal</keyword>